<comment type="subcellular location">
    <subcellularLocation>
        <location evidence="4">Nucleus</location>
        <location evidence="4">Nucleolus</location>
    </subcellularLocation>
    <subcellularLocation>
        <location evidence="4">Nucleus</location>
        <location evidence="4">Nucleoplasm</location>
    </subcellularLocation>
</comment>
<dbReference type="InterPro" id="IPR036420">
    <property type="entry name" value="BRCT_dom_sf"/>
</dbReference>
<dbReference type="GO" id="GO:0005730">
    <property type="term" value="C:nucleolus"/>
    <property type="evidence" value="ECO:0007669"/>
    <property type="project" value="UniProtKB-SubCell"/>
</dbReference>
<evidence type="ECO:0000313" key="8">
    <source>
        <dbReference type="Proteomes" id="UP001626550"/>
    </source>
</evidence>
<dbReference type="InterPro" id="IPR010613">
    <property type="entry name" value="PES"/>
</dbReference>
<sequence length="495" mass="56510">MGCGAKAKKKYESGSATSYLTQKQAMRKLQVGLTNFRRLCILKGIYPVEPKHRNRANKGNTQPRVFYYAKDILFLLHEPLLETFRKLRVYQRKLRQAKARDDRDEIFRIRINKPSYTLHEIVKERYPTPDDAVRDMNDSLNLIFLFARLPRLPQFHPGLIKLSKRLSVEFLNFVVATRAIRKAFISIKGFYLEAEIKGITIVWIIPHNSTTHCPSETFTARDLDFEYLACLSFPIKKTVVEDEVDEEDADLMELKQMDDSVTQALSKQAEVIRTKRLFEGKRFYLNREVPREVMTVIIRSCGGLVSWDPVCGPGSTFKENDEQVDYQVVDRPMKDMKVGRNYVQPQWVVDSLNASRLMPVQDYMPGVELPAHLSPFALAVSQSADPNLRVKTRETPLSGAAPGYGAGADLYRPPEADYLAGLVTLAEIRGGPVVAQKEAQQENYDELDEASDEDDEDEEQEMETEDEEEIVPPAKKKKKIAMTPGKKASIFCFWG</sequence>
<dbReference type="PROSITE" id="PS50172">
    <property type="entry name" value="BRCT"/>
    <property type="match status" value="1"/>
</dbReference>
<dbReference type="SUPFAM" id="SSF52113">
    <property type="entry name" value="BRCT domain"/>
    <property type="match status" value="1"/>
</dbReference>
<dbReference type="GO" id="GO:0000466">
    <property type="term" value="P:maturation of 5.8S rRNA from tricistronic rRNA transcript (SSU-rRNA, 5.8S rRNA, LSU-rRNA)"/>
    <property type="evidence" value="ECO:0007669"/>
    <property type="project" value="UniProtKB-UniRule"/>
</dbReference>
<dbReference type="PANTHER" id="PTHR12221:SF6">
    <property type="entry name" value="PESCADILLO HOMOLOG"/>
    <property type="match status" value="1"/>
</dbReference>
<dbReference type="PANTHER" id="PTHR12221">
    <property type="entry name" value="PESCADILLO - RELATED"/>
    <property type="match status" value="1"/>
</dbReference>
<comment type="function">
    <text evidence="4">Required for maturation of ribosomal RNAs and formation of the large ribosomal subunit.</text>
</comment>
<keyword evidence="3 4" id="KW-0539">Nucleus</keyword>
<evidence type="ECO:0000256" key="3">
    <source>
        <dbReference type="ARBA" id="ARBA00023242"/>
    </source>
</evidence>
<dbReference type="GO" id="GO:0005654">
    <property type="term" value="C:nucleoplasm"/>
    <property type="evidence" value="ECO:0007669"/>
    <property type="project" value="UniProtKB-SubCell"/>
</dbReference>
<dbReference type="Pfam" id="PF06732">
    <property type="entry name" value="Pescadillo_N"/>
    <property type="match status" value="1"/>
</dbReference>
<name>A0ABD2PU54_9PLAT</name>
<dbReference type="GO" id="GO:0030687">
    <property type="term" value="C:preribosome, large subunit precursor"/>
    <property type="evidence" value="ECO:0007669"/>
    <property type="project" value="UniProtKB-UniRule"/>
</dbReference>
<accession>A0ABD2PU54</accession>
<gene>
    <name evidence="7" type="primary">PES1</name>
    <name evidence="7" type="ORF">Ciccas_010454</name>
</gene>
<dbReference type="Pfam" id="PF16589">
    <property type="entry name" value="BRCT_2"/>
    <property type="match status" value="1"/>
</dbReference>
<dbReference type="InterPro" id="IPR001357">
    <property type="entry name" value="BRCT_dom"/>
</dbReference>
<organism evidence="7 8">
    <name type="scientific">Cichlidogyrus casuarinus</name>
    <dbReference type="NCBI Taxonomy" id="1844966"/>
    <lineage>
        <taxon>Eukaryota</taxon>
        <taxon>Metazoa</taxon>
        <taxon>Spiralia</taxon>
        <taxon>Lophotrochozoa</taxon>
        <taxon>Platyhelminthes</taxon>
        <taxon>Monogenea</taxon>
        <taxon>Monopisthocotylea</taxon>
        <taxon>Dactylogyridea</taxon>
        <taxon>Ancyrocephalidae</taxon>
        <taxon>Cichlidogyrus</taxon>
    </lineage>
</organism>
<evidence type="ECO:0000256" key="2">
    <source>
        <dbReference type="ARBA" id="ARBA00022552"/>
    </source>
</evidence>
<keyword evidence="1 4" id="KW-0690">Ribosome biogenesis</keyword>
<protein>
    <recommendedName>
        <fullName evidence="4">Pescadillo homolog</fullName>
    </recommendedName>
</protein>
<feature type="compositionally biased region" description="Acidic residues" evidence="5">
    <location>
        <begin position="443"/>
        <end position="470"/>
    </location>
</feature>
<dbReference type="HAMAP" id="MF_03028">
    <property type="entry name" value="Pescadillo"/>
    <property type="match status" value="1"/>
</dbReference>
<dbReference type="AlphaFoldDB" id="A0ABD2PU54"/>
<evidence type="ECO:0000256" key="1">
    <source>
        <dbReference type="ARBA" id="ARBA00022517"/>
    </source>
</evidence>
<dbReference type="GO" id="GO:0043021">
    <property type="term" value="F:ribonucleoprotein complex binding"/>
    <property type="evidence" value="ECO:0007669"/>
    <property type="project" value="UniProtKB-UniRule"/>
</dbReference>
<evidence type="ECO:0000256" key="5">
    <source>
        <dbReference type="SAM" id="MobiDB-lite"/>
    </source>
</evidence>
<dbReference type="CDD" id="cd17709">
    <property type="entry name" value="BRCT_pescadillo_like"/>
    <property type="match status" value="1"/>
</dbReference>
<dbReference type="Proteomes" id="UP001626550">
    <property type="component" value="Unassembled WGS sequence"/>
</dbReference>
<keyword evidence="8" id="KW-1185">Reference proteome</keyword>
<comment type="caution">
    <text evidence="7">The sequence shown here is derived from an EMBL/GenBank/DDBJ whole genome shotgun (WGS) entry which is preliminary data.</text>
</comment>
<feature type="domain" description="BRCT" evidence="6">
    <location>
        <begin position="273"/>
        <end position="365"/>
    </location>
</feature>
<dbReference type="EMBL" id="JBJKFK010002531">
    <property type="protein sequence ID" value="KAL3310970.1"/>
    <property type="molecule type" value="Genomic_DNA"/>
</dbReference>
<proteinExistence type="inferred from homology"/>
<keyword evidence="2 4" id="KW-0698">rRNA processing</keyword>
<comment type="similarity">
    <text evidence="4">Belongs to the pescadillo family.</text>
</comment>
<evidence type="ECO:0000313" key="7">
    <source>
        <dbReference type="EMBL" id="KAL3310970.1"/>
    </source>
</evidence>
<feature type="region of interest" description="Disordered" evidence="5">
    <location>
        <begin position="434"/>
        <end position="479"/>
    </location>
</feature>
<evidence type="ECO:0000259" key="6">
    <source>
        <dbReference type="PROSITE" id="PS50172"/>
    </source>
</evidence>
<reference evidence="7 8" key="1">
    <citation type="submission" date="2024-11" db="EMBL/GenBank/DDBJ databases">
        <title>Adaptive evolution of stress response genes in parasites aligns with host niche diversity.</title>
        <authorList>
            <person name="Hahn C."/>
            <person name="Resl P."/>
        </authorList>
    </citation>
    <scope>NUCLEOTIDE SEQUENCE [LARGE SCALE GENOMIC DNA]</scope>
    <source>
        <strain evidence="7">EGGRZ-B1_66</strain>
        <tissue evidence="7">Body</tissue>
    </source>
</reference>
<evidence type="ECO:0000256" key="4">
    <source>
        <dbReference type="HAMAP-Rule" id="MF_03028"/>
    </source>
</evidence>
<dbReference type="Gene3D" id="3.40.50.10190">
    <property type="entry name" value="BRCT domain"/>
    <property type="match status" value="1"/>
</dbReference>
<dbReference type="GO" id="GO:0000463">
    <property type="term" value="P:maturation of LSU-rRNA from tricistronic rRNA transcript (SSU-rRNA, 5.8S rRNA, LSU-rRNA)"/>
    <property type="evidence" value="ECO:0007669"/>
    <property type="project" value="UniProtKB-UniRule"/>
</dbReference>